<evidence type="ECO:0000313" key="3">
    <source>
        <dbReference type="Proteomes" id="UP000443353"/>
    </source>
</evidence>
<dbReference type="PIRSF" id="PIRSF039020">
    <property type="entry name" value="EhpR"/>
    <property type="match status" value="1"/>
</dbReference>
<proteinExistence type="predicted"/>
<evidence type="ECO:0000313" key="2">
    <source>
        <dbReference type="EMBL" id="MVW58600.1"/>
    </source>
</evidence>
<dbReference type="PROSITE" id="PS51819">
    <property type="entry name" value="VOC"/>
    <property type="match status" value="1"/>
</dbReference>
<keyword evidence="3" id="KW-1185">Reference proteome</keyword>
<dbReference type="RefSeq" id="WP_160406695.1">
    <property type="nucleotide sequence ID" value="NZ_WSES01000001.1"/>
</dbReference>
<dbReference type="InterPro" id="IPR004360">
    <property type="entry name" value="Glyas_Fos-R_dOase_dom"/>
</dbReference>
<dbReference type="Gene3D" id="3.30.720.120">
    <property type="match status" value="1"/>
</dbReference>
<evidence type="ECO:0000259" key="1">
    <source>
        <dbReference type="PROSITE" id="PS51819"/>
    </source>
</evidence>
<dbReference type="InterPro" id="IPR037523">
    <property type="entry name" value="VOC_core"/>
</dbReference>
<dbReference type="AlphaFoldDB" id="A0A7X3FVF9"/>
<reference evidence="2 3" key="1">
    <citation type="submission" date="2019-12" db="EMBL/GenBank/DDBJ databases">
        <authorList>
            <person name="Li C."/>
            <person name="Zhao J."/>
        </authorList>
    </citation>
    <scope>NUCLEOTIDE SEQUENCE [LARGE SCALE GENOMIC DNA]</scope>
    <source>
        <strain evidence="2 3">NEAU-DD11</strain>
    </source>
</reference>
<organism evidence="2 3">
    <name type="scientific">Massilia cellulosiltytica</name>
    <dbReference type="NCBI Taxonomy" id="2683234"/>
    <lineage>
        <taxon>Bacteria</taxon>
        <taxon>Pseudomonadati</taxon>
        <taxon>Pseudomonadota</taxon>
        <taxon>Betaproteobacteria</taxon>
        <taxon>Burkholderiales</taxon>
        <taxon>Oxalobacteraceae</taxon>
        <taxon>Telluria group</taxon>
        <taxon>Massilia</taxon>
    </lineage>
</organism>
<comment type="caution">
    <text evidence="2">The sequence shown here is derived from an EMBL/GenBank/DDBJ whole genome shotgun (WGS) entry which is preliminary data.</text>
</comment>
<dbReference type="Proteomes" id="UP000443353">
    <property type="component" value="Unassembled WGS sequence"/>
</dbReference>
<protein>
    <submittedName>
        <fullName evidence="2">Drug:proton antiporter</fullName>
    </submittedName>
</protein>
<dbReference type="SUPFAM" id="SSF54593">
    <property type="entry name" value="Glyoxalase/Bleomycin resistance protein/Dihydroxybiphenyl dioxygenase"/>
    <property type="match status" value="1"/>
</dbReference>
<feature type="domain" description="VOC" evidence="1">
    <location>
        <begin position="3"/>
        <end position="120"/>
    </location>
</feature>
<name>A0A7X3FVF9_9BURK</name>
<dbReference type="EMBL" id="WSES01000001">
    <property type="protein sequence ID" value="MVW58600.1"/>
    <property type="molecule type" value="Genomic_DNA"/>
</dbReference>
<accession>A0A7X3FVF9</accession>
<sequence>MLTPTYTILYVADPQASARLYGKLLEAQHVESSPTFVLFPLENGRMLGLWAKSDAVPAADFHGCGSELAFRVPDDAQVDALHGKWREAGLRILQAPAKVDFGYTFTAADPDGHRLRVFARGE</sequence>
<dbReference type="Gene3D" id="3.30.720.110">
    <property type="match status" value="1"/>
</dbReference>
<gene>
    <name evidence="2" type="ORF">GPY61_01505</name>
</gene>
<dbReference type="InterPro" id="IPR029068">
    <property type="entry name" value="Glyas_Bleomycin-R_OHBP_Dase"/>
</dbReference>
<dbReference type="InterPro" id="IPR026275">
    <property type="entry name" value="Glyoxalase/dOase/EhpR"/>
</dbReference>
<dbReference type="Pfam" id="PF00903">
    <property type="entry name" value="Glyoxalase"/>
    <property type="match status" value="1"/>
</dbReference>